<reference evidence="2" key="1">
    <citation type="submission" date="2022-11" db="UniProtKB">
        <authorList>
            <consortium name="WormBaseParasite"/>
        </authorList>
    </citation>
    <scope>IDENTIFICATION</scope>
</reference>
<dbReference type="Proteomes" id="UP000887540">
    <property type="component" value="Unplaced"/>
</dbReference>
<accession>A0A914CGW8</accession>
<evidence type="ECO:0000313" key="2">
    <source>
        <dbReference type="WBParaSite" id="ACRNAN_scaffold10430.g24295.t1"/>
    </source>
</evidence>
<dbReference type="WBParaSite" id="ACRNAN_scaffold10430.g24295.t1">
    <property type="protein sequence ID" value="ACRNAN_scaffold10430.g24295.t1"/>
    <property type="gene ID" value="ACRNAN_scaffold10430.g24295"/>
</dbReference>
<dbReference type="AlphaFoldDB" id="A0A914CGW8"/>
<evidence type="ECO:0000313" key="1">
    <source>
        <dbReference type="Proteomes" id="UP000887540"/>
    </source>
</evidence>
<name>A0A914CGW8_9BILA</name>
<keyword evidence="1" id="KW-1185">Reference proteome</keyword>
<protein>
    <submittedName>
        <fullName evidence="2">Uncharacterized protein</fullName>
    </submittedName>
</protein>
<sequence length="96" mass="10813">MCICGEDGSCYHLNNTLLKKDQMVTVYFWSHCTNEGVCHMYAEFNNGAKIFFNENGAKPIKPERFKEELGPNSNYFKAISAGCNGCEVLRKANCDC</sequence>
<organism evidence="1 2">
    <name type="scientific">Acrobeloides nanus</name>
    <dbReference type="NCBI Taxonomy" id="290746"/>
    <lineage>
        <taxon>Eukaryota</taxon>
        <taxon>Metazoa</taxon>
        <taxon>Ecdysozoa</taxon>
        <taxon>Nematoda</taxon>
        <taxon>Chromadorea</taxon>
        <taxon>Rhabditida</taxon>
        <taxon>Tylenchina</taxon>
        <taxon>Cephalobomorpha</taxon>
        <taxon>Cephaloboidea</taxon>
        <taxon>Cephalobidae</taxon>
        <taxon>Acrobeloides</taxon>
    </lineage>
</organism>
<proteinExistence type="predicted"/>